<feature type="domain" description="ABC transmembrane type-1" evidence="8">
    <location>
        <begin position="106"/>
        <end position="298"/>
    </location>
</feature>
<gene>
    <name evidence="9" type="ORF">A3L09_08990</name>
</gene>
<dbReference type="InterPro" id="IPR050366">
    <property type="entry name" value="BP-dependent_transpt_permease"/>
</dbReference>
<dbReference type="SUPFAM" id="SSF161098">
    <property type="entry name" value="MetI-like"/>
    <property type="match status" value="1"/>
</dbReference>
<comment type="subcellular location">
    <subcellularLocation>
        <location evidence="1 7">Cell membrane</location>
        <topology evidence="1 7">Multi-pass membrane protein</topology>
    </subcellularLocation>
</comment>
<comment type="similarity">
    <text evidence="7">Belongs to the binding-protein-dependent transport system permease family.</text>
</comment>
<dbReference type="RefSeq" id="WP_088858640.1">
    <property type="nucleotide sequence ID" value="NZ_CP014862.1"/>
</dbReference>
<sequence>MARRSKLDTVKIAFRNGKFVLGFSVLMFFIVFSLVGGLFTPFSGDGLYYERIPNTTVKIATYSHKVLPPMSNETLTTYLGNKVRVTHILGTDAFGKDVYAQLVTGLRTSLWVAFLAALIGTAFGITIGFIAGYKGGWVDETLMMFTNIMLVIPSIILLILIAAYLSARSPEVQAVIIGITGWPWVARAVRAQTLSLKEREFVSLAKLSAQGDLKIIFGEIMPNMISYVFMAGILQFSGAILASATLDFIGLGPTTTVSLGTILQKAIAYNALQFGNWWWFIPPGLIITLIITALFFVNLGMEEVFNPRLRRGGE</sequence>
<feature type="transmembrane region" description="Helical" evidence="7">
    <location>
        <begin position="224"/>
        <end position="246"/>
    </location>
</feature>
<keyword evidence="4 7" id="KW-0812">Transmembrane</keyword>
<feature type="transmembrane region" description="Helical" evidence="7">
    <location>
        <begin position="277"/>
        <end position="301"/>
    </location>
</feature>
<evidence type="ECO:0000256" key="6">
    <source>
        <dbReference type="ARBA" id="ARBA00023136"/>
    </source>
</evidence>
<feature type="transmembrane region" description="Helical" evidence="7">
    <location>
        <begin position="172"/>
        <end position="189"/>
    </location>
</feature>
<reference evidence="9 10" key="1">
    <citation type="submission" date="2016-03" db="EMBL/GenBank/DDBJ databases">
        <title>Complete genome sequence of Thermococcus profundus strain DT5432.</title>
        <authorList>
            <person name="Oger P.M."/>
        </authorList>
    </citation>
    <scope>NUCLEOTIDE SEQUENCE [LARGE SCALE GENOMIC DNA]</scope>
    <source>
        <strain evidence="9 10">DT 5432</strain>
    </source>
</reference>
<dbReference type="KEGG" id="tprf:A3L09_08990"/>
<keyword evidence="10" id="KW-1185">Reference proteome</keyword>
<protein>
    <submittedName>
        <fullName evidence="9">Peptide ABC transporter permease</fullName>
    </submittedName>
</protein>
<dbReference type="InterPro" id="IPR035906">
    <property type="entry name" value="MetI-like_sf"/>
</dbReference>
<dbReference type="GeneID" id="33320549"/>
<dbReference type="CDD" id="cd06261">
    <property type="entry name" value="TM_PBP2"/>
    <property type="match status" value="1"/>
</dbReference>
<dbReference type="PANTHER" id="PTHR43386:SF1">
    <property type="entry name" value="D,D-DIPEPTIDE TRANSPORT SYSTEM PERMEASE PROTEIN DDPC-RELATED"/>
    <property type="match status" value="1"/>
</dbReference>
<dbReference type="InterPro" id="IPR000515">
    <property type="entry name" value="MetI-like"/>
</dbReference>
<dbReference type="Gene3D" id="1.10.3720.10">
    <property type="entry name" value="MetI-like"/>
    <property type="match status" value="1"/>
</dbReference>
<dbReference type="Proteomes" id="UP000250179">
    <property type="component" value="Chromosome"/>
</dbReference>
<keyword evidence="6 7" id="KW-0472">Membrane</keyword>
<evidence type="ECO:0000256" key="2">
    <source>
        <dbReference type="ARBA" id="ARBA00022448"/>
    </source>
</evidence>
<name>A0A2Z2MHG8_THEPR</name>
<feature type="transmembrane region" description="Helical" evidence="7">
    <location>
        <begin position="110"/>
        <end position="133"/>
    </location>
</feature>
<dbReference type="PANTHER" id="PTHR43386">
    <property type="entry name" value="OLIGOPEPTIDE TRANSPORT SYSTEM PERMEASE PROTEIN APPC"/>
    <property type="match status" value="1"/>
</dbReference>
<evidence type="ECO:0000259" key="8">
    <source>
        <dbReference type="PROSITE" id="PS50928"/>
    </source>
</evidence>
<evidence type="ECO:0000256" key="5">
    <source>
        <dbReference type="ARBA" id="ARBA00022989"/>
    </source>
</evidence>
<dbReference type="GO" id="GO:0005886">
    <property type="term" value="C:plasma membrane"/>
    <property type="evidence" value="ECO:0007669"/>
    <property type="project" value="UniProtKB-SubCell"/>
</dbReference>
<keyword evidence="2 7" id="KW-0813">Transport</keyword>
<feature type="transmembrane region" description="Helical" evidence="7">
    <location>
        <begin position="145"/>
        <end position="166"/>
    </location>
</feature>
<evidence type="ECO:0000313" key="9">
    <source>
        <dbReference type="EMBL" id="ASJ03384.1"/>
    </source>
</evidence>
<dbReference type="AlphaFoldDB" id="A0A2Z2MHG8"/>
<accession>A0A2Z2MHG8</accession>
<dbReference type="OrthoDB" id="312811at2157"/>
<evidence type="ECO:0000256" key="4">
    <source>
        <dbReference type="ARBA" id="ARBA00022692"/>
    </source>
</evidence>
<evidence type="ECO:0000256" key="3">
    <source>
        <dbReference type="ARBA" id="ARBA00022475"/>
    </source>
</evidence>
<evidence type="ECO:0000256" key="7">
    <source>
        <dbReference type="RuleBase" id="RU363032"/>
    </source>
</evidence>
<dbReference type="Pfam" id="PF00528">
    <property type="entry name" value="BPD_transp_1"/>
    <property type="match status" value="1"/>
</dbReference>
<evidence type="ECO:0000256" key="1">
    <source>
        <dbReference type="ARBA" id="ARBA00004651"/>
    </source>
</evidence>
<feature type="transmembrane region" description="Helical" evidence="7">
    <location>
        <begin position="20"/>
        <end position="39"/>
    </location>
</feature>
<keyword evidence="5 7" id="KW-1133">Transmembrane helix</keyword>
<dbReference type="PROSITE" id="PS50928">
    <property type="entry name" value="ABC_TM1"/>
    <property type="match status" value="1"/>
</dbReference>
<evidence type="ECO:0000313" key="10">
    <source>
        <dbReference type="Proteomes" id="UP000250179"/>
    </source>
</evidence>
<proteinExistence type="inferred from homology"/>
<organism evidence="9 10">
    <name type="scientific">Thermococcus profundus</name>
    <dbReference type="NCBI Taxonomy" id="49899"/>
    <lineage>
        <taxon>Archaea</taxon>
        <taxon>Methanobacteriati</taxon>
        <taxon>Methanobacteriota</taxon>
        <taxon>Thermococci</taxon>
        <taxon>Thermococcales</taxon>
        <taxon>Thermococcaceae</taxon>
        <taxon>Thermococcus</taxon>
    </lineage>
</organism>
<dbReference type="EMBL" id="CP014862">
    <property type="protein sequence ID" value="ASJ03384.1"/>
    <property type="molecule type" value="Genomic_DNA"/>
</dbReference>
<keyword evidence="3" id="KW-1003">Cell membrane</keyword>
<dbReference type="GO" id="GO:0071916">
    <property type="term" value="F:dipeptide transmembrane transporter activity"/>
    <property type="evidence" value="ECO:0007669"/>
    <property type="project" value="TreeGrafter"/>
</dbReference>